<keyword evidence="1" id="KW-1133">Transmembrane helix</keyword>
<dbReference type="RefSeq" id="XP_066917176.1">
    <property type="nucleotide sequence ID" value="XM_067061075.1"/>
</dbReference>
<evidence type="ECO:0000313" key="3">
    <source>
        <dbReference type="Proteomes" id="UP000594262"/>
    </source>
</evidence>
<dbReference type="EnsemblMetazoa" id="CLYHEMT007841.1">
    <property type="protein sequence ID" value="CLYHEMP007841.1"/>
    <property type="gene ID" value="CLYHEMG007841"/>
</dbReference>
<feature type="transmembrane region" description="Helical" evidence="1">
    <location>
        <begin position="25"/>
        <end position="45"/>
    </location>
</feature>
<reference evidence="2" key="1">
    <citation type="submission" date="2021-01" db="UniProtKB">
        <authorList>
            <consortium name="EnsemblMetazoa"/>
        </authorList>
    </citation>
    <scope>IDENTIFICATION</scope>
</reference>
<name>A0A7M5V148_9CNID</name>
<dbReference type="AlphaFoldDB" id="A0A7M5V148"/>
<feature type="transmembrane region" description="Helical" evidence="1">
    <location>
        <begin position="90"/>
        <end position="109"/>
    </location>
</feature>
<evidence type="ECO:0000256" key="1">
    <source>
        <dbReference type="SAM" id="Phobius"/>
    </source>
</evidence>
<dbReference type="Proteomes" id="UP000594262">
    <property type="component" value="Unplaced"/>
</dbReference>
<feature type="transmembrane region" description="Helical" evidence="1">
    <location>
        <begin position="129"/>
        <end position="154"/>
    </location>
</feature>
<keyword evidence="1" id="KW-0472">Membrane</keyword>
<dbReference type="GeneID" id="136804362"/>
<sequence>MWYYFVAHVAYHFTRWFPKSNRRGVRMFIIFISLLFIIPQFIVLIDKASGRYCDQPLLNLLVTSIGMTFAMIAFSFLFTMMEPVPWKLKIGFHFFGFFSLIVGMIQFGITVDSTDCDYTTPNLYMLSLSFGIFAFVTGLFICLCIPFWFVNYFWPDSVLNRKERRGICYEPVKCCSCIWHV</sequence>
<keyword evidence="1" id="KW-0812">Transmembrane</keyword>
<accession>A0A7M5V148</accession>
<evidence type="ECO:0000313" key="2">
    <source>
        <dbReference type="EnsemblMetazoa" id="CLYHEMP007841.1"/>
    </source>
</evidence>
<feature type="transmembrane region" description="Helical" evidence="1">
    <location>
        <begin position="57"/>
        <end position="78"/>
    </location>
</feature>
<proteinExistence type="predicted"/>
<organism evidence="2 3">
    <name type="scientific">Clytia hemisphaerica</name>
    <dbReference type="NCBI Taxonomy" id="252671"/>
    <lineage>
        <taxon>Eukaryota</taxon>
        <taxon>Metazoa</taxon>
        <taxon>Cnidaria</taxon>
        <taxon>Hydrozoa</taxon>
        <taxon>Hydroidolina</taxon>
        <taxon>Leptothecata</taxon>
        <taxon>Obeliida</taxon>
        <taxon>Clytiidae</taxon>
        <taxon>Clytia</taxon>
    </lineage>
</organism>
<keyword evidence="3" id="KW-1185">Reference proteome</keyword>
<protein>
    <submittedName>
        <fullName evidence="2">Uncharacterized protein</fullName>
    </submittedName>
</protein>
<dbReference type="OrthoDB" id="6017175at2759"/>